<dbReference type="OrthoDB" id="4146344at2"/>
<gene>
    <name evidence="2" type="ORF">SAMN05421760_104224</name>
</gene>
<dbReference type="Gene3D" id="1.10.150.690">
    <property type="entry name" value="DUF2063"/>
    <property type="match status" value="1"/>
</dbReference>
<dbReference type="STRING" id="619304.SAMN05421760_104224"/>
<dbReference type="InterPro" id="IPR018640">
    <property type="entry name" value="DUF2063"/>
</dbReference>
<dbReference type="EMBL" id="FTOE01000004">
    <property type="protein sequence ID" value="SIS75802.1"/>
    <property type="molecule type" value="Genomic_DNA"/>
</dbReference>
<keyword evidence="3" id="KW-1185">Reference proteome</keyword>
<dbReference type="Pfam" id="PF09836">
    <property type="entry name" value="DUF2063"/>
    <property type="match status" value="1"/>
</dbReference>
<name>A0A1N7LPT7_9GAMM</name>
<evidence type="ECO:0000313" key="2">
    <source>
        <dbReference type="EMBL" id="SIS75802.1"/>
    </source>
</evidence>
<evidence type="ECO:0000259" key="1">
    <source>
        <dbReference type="Pfam" id="PF09836"/>
    </source>
</evidence>
<protein>
    <submittedName>
        <fullName evidence="2">Putative DNA-binding domain-containing protein</fullName>
    </submittedName>
</protein>
<organism evidence="2 3">
    <name type="scientific">Neptunomonas antarctica</name>
    <dbReference type="NCBI Taxonomy" id="619304"/>
    <lineage>
        <taxon>Bacteria</taxon>
        <taxon>Pseudomonadati</taxon>
        <taxon>Pseudomonadota</taxon>
        <taxon>Gammaproteobacteria</taxon>
        <taxon>Oceanospirillales</taxon>
        <taxon>Oceanospirillaceae</taxon>
        <taxon>Neptunomonas</taxon>
    </lineage>
</organism>
<dbReference type="InterPro" id="IPR044922">
    <property type="entry name" value="DUF2063_N_sf"/>
</dbReference>
<dbReference type="RefSeq" id="WP_054341330.1">
    <property type="nucleotide sequence ID" value="NZ_FTOE01000004.1"/>
</dbReference>
<dbReference type="Proteomes" id="UP000185999">
    <property type="component" value="Unassembled WGS sequence"/>
</dbReference>
<sequence length="273" mass="30271">MAVDDYIAAFAHYLRTGDANRMHDFCVNPEHIKRMAVYRNGFYKGCIDALSANFPMCEKLVGNESFRNAAHIYVDHYPPEKGTLVGYGQNFSGFIADFFSGLVTNESQALPVNIADLAHLDYAWLTSLMSADSEQVLRGEHVAWLVAQGHDLALVEVRLSPSVILCDVGASAFSQWLSLKTNQKEDEQGNSASTNDLVMFWRRQGAVQARSLSVPEAALMRALQRVDSTLDSGFAAALEVDPDFDVSDIFSACLQNELLETDMTQYRPESDLI</sequence>
<keyword evidence="2" id="KW-0238">DNA-binding</keyword>
<dbReference type="AlphaFoldDB" id="A0A1N7LPT7"/>
<feature type="domain" description="Putative DNA-binding" evidence="1">
    <location>
        <begin position="8"/>
        <end position="95"/>
    </location>
</feature>
<dbReference type="GO" id="GO:0003677">
    <property type="term" value="F:DNA binding"/>
    <property type="evidence" value="ECO:0007669"/>
    <property type="project" value="UniProtKB-KW"/>
</dbReference>
<evidence type="ECO:0000313" key="3">
    <source>
        <dbReference type="Proteomes" id="UP000185999"/>
    </source>
</evidence>
<accession>A0A1N7LPT7</accession>
<reference evidence="3" key="1">
    <citation type="submission" date="2017-01" db="EMBL/GenBank/DDBJ databases">
        <authorList>
            <person name="Varghese N."/>
            <person name="Submissions S."/>
        </authorList>
    </citation>
    <scope>NUCLEOTIDE SEQUENCE [LARGE SCALE GENOMIC DNA]</scope>
    <source>
        <strain evidence="3">DSM 22306</strain>
    </source>
</reference>
<proteinExistence type="predicted"/>